<evidence type="ECO:0000313" key="7">
    <source>
        <dbReference type="EMBL" id="MBM7556208.1"/>
    </source>
</evidence>
<evidence type="ECO:0000256" key="3">
    <source>
        <dbReference type="ARBA" id="ARBA00022723"/>
    </source>
</evidence>
<evidence type="ECO:0000256" key="5">
    <source>
        <dbReference type="ARBA" id="ARBA00023014"/>
    </source>
</evidence>
<evidence type="ECO:0000256" key="4">
    <source>
        <dbReference type="ARBA" id="ARBA00023004"/>
    </source>
</evidence>
<protein>
    <submittedName>
        <fullName evidence="7">NADH-quinone oxidoreductase subunit F</fullName>
    </submittedName>
</protein>
<dbReference type="Pfam" id="PF10589">
    <property type="entry name" value="NADH_4Fe-4S"/>
    <property type="match status" value="1"/>
</dbReference>
<comment type="similarity">
    <text evidence="1">Belongs to the complex I 51 kDa subunit family.</text>
</comment>
<evidence type="ECO:0000256" key="1">
    <source>
        <dbReference type="ARBA" id="ARBA00007523"/>
    </source>
</evidence>
<dbReference type="GO" id="GO:0046872">
    <property type="term" value="F:metal ion binding"/>
    <property type="evidence" value="ECO:0007669"/>
    <property type="project" value="UniProtKB-KW"/>
</dbReference>
<dbReference type="Proteomes" id="UP000774000">
    <property type="component" value="Unassembled WGS sequence"/>
</dbReference>
<organism evidence="7 8">
    <name type="scientific">Halanaerobacter jeridensis</name>
    <dbReference type="NCBI Taxonomy" id="706427"/>
    <lineage>
        <taxon>Bacteria</taxon>
        <taxon>Bacillati</taxon>
        <taxon>Bacillota</taxon>
        <taxon>Clostridia</taxon>
        <taxon>Halanaerobiales</taxon>
        <taxon>Halobacteroidaceae</taxon>
        <taxon>Halanaerobacter</taxon>
    </lineage>
</organism>
<keyword evidence="3" id="KW-0479">Metal-binding</keyword>
<keyword evidence="4" id="KW-0408">Iron</keyword>
<dbReference type="InterPro" id="IPR037207">
    <property type="entry name" value="Nuop51_4Fe4S-bd_sf"/>
</dbReference>
<evidence type="ECO:0000259" key="6">
    <source>
        <dbReference type="SMART" id="SM00928"/>
    </source>
</evidence>
<dbReference type="Gene3D" id="1.20.1440.230">
    <property type="entry name" value="NADH-ubiquinone oxidoreductase 51kDa subunit, iron-sulphur binding domain"/>
    <property type="match status" value="1"/>
</dbReference>
<dbReference type="GO" id="GO:0010181">
    <property type="term" value="F:FMN binding"/>
    <property type="evidence" value="ECO:0007669"/>
    <property type="project" value="InterPro"/>
</dbReference>
<dbReference type="SUPFAM" id="SSF142984">
    <property type="entry name" value="Nqo1 middle domain-like"/>
    <property type="match status" value="1"/>
</dbReference>
<evidence type="ECO:0000256" key="2">
    <source>
        <dbReference type="ARBA" id="ARBA00022485"/>
    </source>
</evidence>
<reference evidence="7" key="1">
    <citation type="submission" date="2021-01" db="EMBL/GenBank/DDBJ databases">
        <title>Genomic Encyclopedia of Type Strains, Phase IV (KMG-IV): sequencing the most valuable type-strain genomes for metagenomic binning, comparative biology and taxonomic classification.</title>
        <authorList>
            <person name="Goeker M."/>
        </authorList>
    </citation>
    <scope>NUCLEOTIDE SEQUENCE</scope>
    <source>
        <strain evidence="7">DSM 23230</strain>
    </source>
</reference>
<dbReference type="FunFam" id="3.40.50.11540:FF:000001">
    <property type="entry name" value="NADH dehydrogenase [ubiquinone] flavoprotein 1, mitochondrial"/>
    <property type="match status" value="1"/>
</dbReference>
<dbReference type="RefSeq" id="WP_204700918.1">
    <property type="nucleotide sequence ID" value="NZ_JAFBDQ010000004.1"/>
</dbReference>
<dbReference type="InterPro" id="IPR011538">
    <property type="entry name" value="Nuo51_FMN-bd"/>
</dbReference>
<dbReference type="Pfam" id="PF01512">
    <property type="entry name" value="Complex1_51K"/>
    <property type="match status" value="1"/>
</dbReference>
<dbReference type="PANTHER" id="PTHR43578">
    <property type="entry name" value="NADH-QUINONE OXIDOREDUCTASE SUBUNIT F"/>
    <property type="match status" value="1"/>
</dbReference>
<dbReference type="EMBL" id="JAFBDQ010000004">
    <property type="protein sequence ID" value="MBM7556208.1"/>
    <property type="molecule type" value="Genomic_DNA"/>
</dbReference>
<keyword evidence="8" id="KW-1185">Reference proteome</keyword>
<dbReference type="InterPro" id="IPR054765">
    <property type="entry name" value="SLBB_dom"/>
</dbReference>
<dbReference type="SUPFAM" id="SSF142019">
    <property type="entry name" value="Nqo1 FMN-binding domain-like"/>
    <property type="match status" value="1"/>
</dbReference>
<dbReference type="PANTHER" id="PTHR43578:SF3">
    <property type="entry name" value="NADH-QUINONE OXIDOREDUCTASE SUBUNIT F"/>
    <property type="match status" value="1"/>
</dbReference>
<keyword evidence="2" id="KW-0004">4Fe-4S</keyword>
<feature type="domain" description="NADH-ubiquinone oxidoreductase 51kDa subunit iron-sulphur binding" evidence="6">
    <location>
        <begin position="318"/>
        <end position="364"/>
    </location>
</feature>
<dbReference type="Gene3D" id="3.10.20.600">
    <property type="match status" value="1"/>
</dbReference>
<dbReference type="InterPro" id="IPR019575">
    <property type="entry name" value="Nuop51_4Fe4S-bd"/>
</dbReference>
<proteinExistence type="inferred from homology"/>
<dbReference type="Gene3D" id="3.40.50.11540">
    <property type="entry name" value="NADH-ubiquinone oxidoreductase 51kDa subunit"/>
    <property type="match status" value="1"/>
</dbReference>
<dbReference type="InterPro" id="IPR037225">
    <property type="entry name" value="Nuo51_FMN-bd_sf"/>
</dbReference>
<dbReference type="Pfam" id="PF22461">
    <property type="entry name" value="SLBB_2"/>
    <property type="match status" value="1"/>
</dbReference>
<comment type="caution">
    <text evidence="7">The sequence shown here is derived from an EMBL/GenBank/DDBJ whole genome shotgun (WGS) entry which is preliminary data.</text>
</comment>
<accession>A0A939BP32</accession>
<dbReference type="SMART" id="SM00928">
    <property type="entry name" value="NADH_4Fe-4S"/>
    <property type="match status" value="1"/>
</dbReference>
<evidence type="ECO:0000313" key="8">
    <source>
        <dbReference type="Proteomes" id="UP000774000"/>
    </source>
</evidence>
<dbReference type="GO" id="GO:0008137">
    <property type="term" value="F:NADH dehydrogenase (ubiquinone) activity"/>
    <property type="evidence" value="ECO:0007669"/>
    <property type="project" value="InterPro"/>
</dbReference>
<dbReference type="PROSITE" id="PS00645">
    <property type="entry name" value="COMPLEX1_51K_2"/>
    <property type="match status" value="1"/>
</dbReference>
<sequence>MLNFLKKDPILAIEDYDFTAFKQVLNTPAENIISDIKTADLKGRGGAGFPAGVKWELARKEKSAEKYVVCNADEGEPGTFKDRYLLENSPWQVLEGILISAYVIGAEKGYIYIRGEYVKPIKIFNKIIEKAEKKGLLGENILGSEFDFELELIRGAGAYICGDETSLLNSIEGQRPRSRIKPPYPIQSGLYGKPTLVNNVETLAAAVEIINQGVETYTALGTAESNGTKLISLSGEVNEPGVYEIEFGSLTIREIVEQLGKGIRNNGQLKFVVPGGVSTSILPQEKLDIPYSYEDIKAAGSNTGSGAMIVVSEENDLIDLMLNVAEFFMSETCGTCFPCREGIRQVCYLLENAKERGYLTQRDFELITDLSQTTYLAARCGLGQSSLNFVTSVLEHYRDELLQGGGQ</sequence>
<dbReference type="AlphaFoldDB" id="A0A939BP32"/>
<dbReference type="InterPro" id="IPR001949">
    <property type="entry name" value="NADH-UbQ_OxRdtase_51kDa_CS"/>
</dbReference>
<dbReference type="GO" id="GO:0051539">
    <property type="term" value="F:4 iron, 4 sulfur cluster binding"/>
    <property type="evidence" value="ECO:0007669"/>
    <property type="project" value="UniProtKB-KW"/>
</dbReference>
<dbReference type="SUPFAM" id="SSF140490">
    <property type="entry name" value="Nqo1C-terminal domain-like"/>
    <property type="match status" value="1"/>
</dbReference>
<name>A0A939BP32_9FIRM</name>
<gene>
    <name evidence="7" type="ORF">JOC47_001044</name>
</gene>
<keyword evidence="5" id="KW-0411">Iron-sulfur</keyword>
<dbReference type="PROSITE" id="PS00644">
    <property type="entry name" value="COMPLEX1_51K_1"/>
    <property type="match status" value="1"/>
</dbReference>